<organism evidence="1 2">
    <name type="scientific">Mobiluncus mulieris</name>
    <dbReference type="NCBI Taxonomy" id="2052"/>
    <lineage>
        <taxon>Bacteria</taxon>
        <taxon>Bacillati</taxon>
        <taxon>Actinomycetota</taxon>
        <taxon>Actinomycetes</taxon>
        <taxon>Actinomycetales</taxon>
        <taxon>Actinomycetaceae</taxon>
        <taxon>Mobiluncus</taxon>
    </lineage>
</organism>
<keyword evidence="1" id="KW-0418">Kinase</keyword>
<dbReference type="Proteomes" id="UP000582487">
    <property type="component" value="Unassembled WGS sequence"/>
</dbReference>
<dbReference type="GO" id="GO:0004674">
    <property type="term" value="F:protein serine/threonine kinase activity"/>
    <property type="evidence" value="ECO:0007669"/>
    <property type="project" value="UniProtKB-KW"/>
</dbReference>
<reference evidence="1 2" key="1">
    <citation type="submission" date="2020-04" db="EMBL/GenBank/DDBJ databases">
        <title>Antimicrobial susceptibility and clonality of vaginal-derived multi-drug resistant Mobiluncus isolates in China.</title>
        <authorList>
            <person name="Zhang X."/>
        </authorList>
    </citation>
    <scope>NUCLEOTIDE SEQUENCE [LARGE SCALE GENOMIC DNA]</scope>
    <source>
        <strain evidence="1 2">7</strain>
    </source>
</reference>
<proteinExistence type="predicted"/>
<name>A0A848RQI2_9ACTO</name>
<evidence type="ECO:0000313" key="1">
    <source>
        <dbReference type="EMBL" id="NMW93581.1"/>
    </source>
</evidence>
<keyword evidence="1" id="KW-0808">Transferase</keyword>
<keyword evidence="1" id="KW-0723">Serine/threonine-protein kinase</keyword>
<comment type="caution">
    <text evidence="1">The sequence shown here is derived from an EMBL/GenBank/DDBJ whole genome shotgun (WGS) entry which is preliminary data.</text>
</comment>
<accession>A0A848RQI2</accession>
<dbReference type="AlphaFoldDB" id="A0A848RQI2"/>
<evidence type="ECO:0000313" key="2">
    <source>
        <dbReference type="Proteomes" id="UP000582487"/>
    </source>
</evidence>
<protein>
    <submittedName>
        <fullName evidence="1">Serine/threonine protein kinase</fullName>
    </submittedName>
</protein>
<dbReference type="EMBL" id="JABCUV010000008">
    <property type="protein sequence ID" value="NMW93581.1"/>
    <property type="molecule type" value="Genomic_DNA"/>
</dbReference>
<gene>
    <name evidence="1" type="ORF">HHJ74_07725</name>
</gene>
<sequence length="58" mass="7015">MGFCWCFWHPDVRDLEDFRLLLRHRNLKLSKCSSDFWTWRQYLYPAVTNSGKIASTMS</sequence>